<accession>A0ABC9HFW2</accession>
<dbReference type="GO" id="GO:0005634">
    <property type="term" value="C:nucleus"/>
    <property type="evidence" value="ECO:0007669"/>
    <property type="project" value="UniProtKB-SubCell"/>
</dbReference>
<dbReference type="Gene3D" id="2.60.40.820">
    <property type="entry name" value="Transcription factor, T-box"/>
    <property type="match status" value="1"/>
</dbReference>
<keyword evidence="3" id="KW-0804">Transcription</keyword>
<dbReference type="CDD" id="cd00182">
    <property type="entry name" value="T-box"/>
    <property type="match status" value="1"/>
</dbReference>
<evidence type="ECO:0000256" key="6">
    <source>
        <dbReference type="SAM" id="MobiDB-lite"/>
    </source>
</evidence>
<keyword evidence="1" id="KW-0805">Transcription regulation</keyword>
<dbReference type="PRINTS" id="PR00937">
    <property type="entry name" value="TBOX"/>
</dbReference>
<feature type="compositionally biased region" description="Polar residues" evidence="6">
    <location>
        <begin position="101"/>
        <end position="119"/>
    </location>
</feature>
<dbReference type="EMBL" id="CANUEZ050000210">
    <property type="protein sequence ID" value="CAM0512335.1"/>
    <property type="molecule type" value="Genomic_DNA"/>
</dbReference>
<dbReference type="GO" id="GO:0003677">
    <property type="term" value="F:DNA binding"/>
    <property type="evidence" value="ECO:0007669"/>
    <property type="project" value="UniProtKB-UniRule"/>
</dbReference>
<evidence type="ECO:0000259" key="7">
    <source>
        <dbReference type="PROSITE" id="PS50252"/>
    </source>
</evidence>
<dbReference type="InterPro" id="IPR001699">
    <property type="entry name" value="TF_T-box"/>
</dbReference>
<dbReference type="SUPFAM" id="SSF49417">
    <property type="entry name" value="p53-like transcription factors"/>
    <property type="match status" value="1"/>
</dbReference>
<evidence type="ECO:0000313" key="8">
    <source>
        <dbReference type="EMBL" id="CAM0512335.1"/>
    </source>
</evidence>
<comment type="caution">
    <text evidence="8">The sequence shown here is derived from an EMBL/GenBank/DDBJ whole genome shotgun (WGS) entry which is preliminary data.</text>
</comment>
<evidence type="ECO:0000256" key="5">
    <source>
        <dbReference type="PROSITE-ProRule" id="PRU00201"/>
    </source>
</evidence>
<comment type="subcellular location">
    <subcellularLocation>
        <location evidence="5">Nucleus</location>
    </subcellularLocation>
</comment>
<keyword evidence="2 5" id="KW-0238">DNA-binding</keyword>
<comment type="caution">
    <text evidence="5">Lacks conserved residue(s) required for the propagation of feature annotation.</text>
</comment>
<organism evidence="8 9">
    <name type="scientific">Fasciola hepatica</name>
    <name type="common">Liver fluke</name>
    <dbReference type="NCBI Taxonomy" id="6192"/>
    <lineage>
        <taxon>Eukaryota</taxon>
        <taxon>Metazoa</taxon>
        <taxon>Spiralia</taxon>
        <taxon>Lophotrochozoa</taxon>
        <taxon>Platyhelminthes</taxon>
        <taxon>Trematoda</taxon>
        <taxon>Digenea</taxon>
        <taxon>Plagiorchiida</taxon>
        <taxon>Echinostomata</taxon>
        <taxon>Echinostomatoidea</taxon>
        <taxon>Fasciolidae</taxon>
        <taxon>Fasciola</taxon>
    </lineage>
</organism>
<proteinExistence type="predicted"/>
<reference evidence="8 9" key="1">
    <citation type="submission" date="2024-08" db="EMBL/GenBank/DDBJ databases">
        <authorList>
            <person name="Paterson S."/>
        </authorList>
    </citation>
    <scope>NUCLEOTIDE SEQUENCE [LARGE SCALE GENOMIC DNA]</scope>
</reference>
<feature type="domain" description="T-box" evidence="7">
    <location>
        <begin position="553"/>
        <end position="762"/>
    </location>
</feature>
<evidence type="ECO:0000313" key="9">
    <source>
        <dbReference type="Proteomes" id="UP001189180"/>
    </source>
</evidence>
<dbReference type="PANTHER" id="PTHR11267">
    <property type="entry name" value="T-BOX PROTEIN-RELATED"/>
    <property type="match status" value="1"/>
</dbReference>
<dbReference type="InterPro" id="IPR036960">
    <property type="entry name" value="T-box_sf"/>
</dbReference>
<dbReference type="AlphaFoldDB" id="A0ABC9HFW2"/>
<feature type="region of interest" description="Disordered" evidence="6">
    <location>
        <begin position="101"/>
        <end position="134"/>
    </location>
</feature>
<dbReference type="Pfam" id="PF00907">
    <property type="entry name" value="T-box"/>
    <property type="match status" value="1"/>
</dbReference>
<sequence length="809" mass="90106">MILRARSKMLLVILPVYCRQKGVPSGRSRKHPVLFQIKYYITVQMKMNKSKEEIVNTGHPHNTEPGETFLSLLTYTSDLQTADRAEQSTVKCHQPIPTSSPFFLHDSSSGGDTSIQSYLGQGRPEPMDGGAEESSNEGYYACGIDKATSLCRSCHEDSAFDRTTHIPVMGLPEPNQGTCMDSGRIKPGGLITSGPNRQQQQSQQQHAAYSTEVLTPKLFLTHPASSRNPISEYQDLGLNTFPSPIIRSYIPCEMTIPNSFRTNNSISNQTYTTSYCHSPTTMIPSSAAIQGRLDHFSPKHFSSAHPPPYHGLPNDSQASNLMKTKGYYRWNYDHFPGMNCPETSRLPSPATVPMNYCWANRPQKPHCCTQWAEKKASVSRSTADRQLPATSHCMQACATHRDPTSQKHHNLILGPWGQSTSDVHMSNLHSYQTVTAHRRANSVKRVSRRRCQWARSRNPLGSRSDDMRSACSGESFAYPISMISCPSEGCRETGLKWDREALAQVIPTVSPEIALQWLTSDLPLFQSVCIVNLTNKSPGFGLSPAGESVQLRLKDAKTWAQLHAFGTEMIATNTGRRVFPSLSIDVTGLCPMETYMFILDMTLVQPHVFKHQGGQWMISSQAPDPKLSERQHSPHVYVQEDSPKLGSYWMESGVNFTRVKITNNRNHHNPNVIHVYSMHQYAPRFTIFRVTNPTMVRTVAHGENSSSSVYGTNVTDVGQNHLELVGSYLIPGTQFYTVTAYQNPEVIRVKIENNPFAKGFRNRQMQHVDMGDMLSVYHHVSSGLETEQTAVSAHSSANSGASVASYLGC</sequence>
<gene>
    <name evidence="8" type="ORF">FHB240107_LOCUS8478</name>
</gene>
<dbReference type="InterPro" id="IPR008967">
    <property type="entry name" value="p53-like_TF_DNA-bd_sf"/>
</dbReference>
<protein>
    <recommendedName>
        <fullName evidence="7">T-box domain-containing protein</fullName>
    </recommendedName>
</protein>
<dbReference type="SMART" id="SM00425">
    <property type="entry name" value="TBOX"/>
    <property type="match status" value="1"/>
</dbReference>
<dbReference type="PANTHER" id="PTHR11267:SF181">
    <property type="entry name" value="OPTOMOTOR-BLIND PROTEIN"/>
    <property type="match status" value="1"/>
</dbReference>
<keyword evidence="4 5" id="KW-0539">Nucleus</keyword>
<dbReference type="Proteomes" id="UP001189180">
    <property type="component" value="Unassembled WGS sequence"/>
</dbReference>
<evidence type="ECO:0000256" key="3">
    <source>
        <dbReference type="ARBA" id="ARBA00023163"/>
    </source>
</evidence>
<keyword evidence="9" id="KW-1185">Reference proteome</keyword>
<evidence type="ECO:0000256" key="4">
    <source>
        <dbReference type="ARBA" id="ARBA00023242"/>
    </source>
</evidence>
<name>A0ABC9HFW2_FASHE</name>
<evidence type="ECO:0000256" key="1">
    <source>
        <dbReference type="ARBA" id="ARBA00023015"/>
    </source>
</evidence>
<evidence type="ECO:0000256" key="2">
    <source>
        <dbReference type="ARBA" id="ARBA00023125"/>
    </source>
</evidence>
<dbReference type="InterPro" id="IPR046360">
    <property type="entry name" value="T-box_DNA-bd"/>
</dbReference>
<dbReference type="PROSITE" id="PS50252">
    <property type="entry name" value="TBOX_3"/>
    <property type="match status" value="1"/>
</dbReference>